<comment type="caution">
    <text evidence="2">The sequence shown here is derived from an EMBL/GenBank/DDBJ whole genome shotgun (WGS) entry which is preliminary data.</text>
</comment>
<reference evidence="2 3" key="2">
    <citation type="submission" date="2016-03" db="EMBL/GenBank/DDBJ databases">
        <title>New uncultured bacterium of the family Gallionellaceae from acid mine drainage: description and reconstruction of genome based on metagenomic analysis of microbial community.</title>
        <authorList>
            <person name="Kadnikov V."/>
            <person name="Ivasenko D."/>
            <person name="Beletsky A."/>
            <person name="Mardanov A."/>
            <person name="Danilova E."/>
            <person name="Pimenov N."/>
            <person name="Karnachuk O."/>
            <person name="Ravin N."/>
        </authorList>
    </citation>
    <scope>NUCLEOTIDE SEQUENCE [LARGE SCALE GENOMIC DNA]</scope>
    <source>
        <strain evidence="2">ShG14-8</strain>
    </source>
</reference>
<sequence length="134" mass="15377">MKFLVDNNLPPALAHALRELSKPENHEVFHLKDRFAADTPDTDWIGSLSEEGGWIVVTHDNLNKGLEREALRQAGLLVFFLDKSWSDHKFWEKAHNLVKWWPRIIEQAGGIEDGAAFQVKWNFSGKGKFVQVKL</sequence>
<proteinExistence type="predicted"/>
<organism evidence="2 3">
    <name type="scientific">Candidatus Gallionella acididurans</name>
    <dbReference type="NCBI Taxonomy" id="1796491"/>
    <lineage>
        <taxon>Bacteria</taxon>
        <taxon>Pseudomonadati</taxon>
        <taxon>Pseudomonadota</taxon>
        <taxon>Betaproteobacteria</taxon>
        <taxon>Nitrosomonadales</taxon>
        <taxon>Gallionellaceae</taxon>
        <taxon>Gallionella</taxon>
    </lineage>
</organism>
<evidence type="ECO:0000313" key="3">
    <source>
        <dbReference type="Proteomes" id="UP000070578"/>
    </source>
</evidence>
<dbReference type="Pfam" id="PF18478">
    <property type="entry name" value="PIN_10"/>
    <property type="match status" value="1"/>
</dbReference>
<reference evidence="2 3" key="1">
    <citation type="submission" date="2016-02" db="EMBL/GenBank/DDBJ databases">
        <authorList>
            <person name="Wen L."/>
            <person name="He K."/>
            <person name="Yang H."/>
        </authorList>
    </citation>
    <scope>NUCLEOTIDE SEQUENCE [LARGE SCALE GENOMIC DNA]</scope>
    <source>
        <strain evidence="2">ShG14-8</strain>
    </source>
</reference>
<evidence type="ECO:0000259" key="1">
    <source>
        <dbReference type="Pfam" id="PF18478"/>
    </source>
</evidence>
<accession>A0A139BS29</accession>
<dbReference type="PATRIC" id="fig|1796491.3.peg.2330"/>
<dbReference type="EMBL" id="LSLI01000058">
    <property type="protein sequence ID" value="KXS31759.1"/>
    <property type="molecule type" value="Genomic_DNA"/>
</dbReference>
<dbReference type="InterPro" id="IPR041375">
    <property type="entry name" value="VapC45_PIN-like"/>
</dbReference>
<dbReference type="Proteomes" id="UP000070578">
    <property type="component" value="Unassembled WGS sequence"/>
</dbReference>
<name>A0A139BS29_9PROT</name>
<gene>
    <name evidence="2" type="ORF">AWT59_2135</name>
</gene>
<protein>
    <recommendedName>
        <fullName evidence="1">VapC45 PIN like domain-containing protein</fullName>
    </recommendedName>
</protein>
<feature type="domain" description="VapC45 PIN like" evidence="1">
    <location>
        <begin position="1"/>
        <end position="83"/>
    </location>
</feature>
<evidence type="ECO:0000313" key="2">
    <source>
        <dbReference type="EMBL" id="KXS31759.1"/>
    </source>
</evidence>
<dbReference type="AlphaFoldDB" id="A0A139BS29"/>